<comment type="caution">
    <text evidence="2">The sequence shown here is derived from an EMBL/GenBank/DDBJ whole genome shotgun (WGS) entry which is preliminary data.</text>
</comment>
<evidence type="ECO:0000313" key="3">
    <source>
        <dbReference type="Proteomes" id="UP000570823"/>
    </source>
</evidence>
<evidence type="ECO:0000313" key="2">
    <source>
        <dbReference type="EMBL" id="NVO67500.1"/>
    </source>
</evidence>
<accession>A0A7K4HRK9</accession>
<dbReference type="Proteomes" id="UP000570823">
    <property type="component" value="Unassembled WGS sequence"/>
</dbReference>
<dbReference type="OrthoDB" id="111805at2157"/>
<keyword evidence="3" id="KW-1185">Reference proteome</keyword>
<protein>
    <submittedName>
        <fullName evidence="2">Uncharacterized protein</fullName>
    </submittedName>
</protein>
<evidence type="ECO:0000256" key="1">
    <source>
        <dbReference type="SAM" id="MobiDB-lite"/>
    </source>
</evidence>
<reference evidence="2 3" key="1">
    <citation type="submission" date="2020-06" db="EMBL/GenBank/DDBJ databases">
        <title>Methanofollis fontis sp. nov., a methanogen isolated from marine sediments near a cold seep at Four-Way Closure Ridge offshore southwestern Taiwan.</title>
        <authorList>
            <person name="Chen S.-C."/>
            <person name="Teng N.-H."/>
            <person name="Lin Y.-S."/>
            <person name="Lai M.-C."/>
            <person name="Chen H.-H."/>
            <person name="Wang C.-C."/>
        </authorList>
    </citation>
    <scope>NUCLEOTIDE SEQUENCE [LARGE SCALE GENOMIC DNA]</scope>
    <source>
        <strain evidence="2 3">DSM 2702</strain>
    </source>
</reference>
<gene>
    <name evidence="2" type="ORF">HWN36_09330</name>
</gene>
<feature type="region of interest" description="Disordered" evidence="1">
    <location>
        <begin position="104"/>
        <end position="135"/>
    </location>
</feature>
<sequence>MDIPRGTFSSIRRDILLSAILSEIREISFSGYVTVSCGGVPGSLVFSEGTCILAEYQGLQGHAAWQEIQARGGEAVEAGMHLLTPQQIRLASEFNKKAAVSVLPPPRQAGRADGGRNARAGMPPAKKSPGAAGRLRVPRGTFCEIRRDLPVNEVIDDLGKRGFSGYGLFSGGPGTFTLVFSGGACILADCGGEPGCAALKLAKTIARISEVSLYGLSDRQVALALEFNEGYGTAPASAVCEVGCRRTAADSGVVRPSFGSASHPGVEGQGRQTRRKDEPVSSRMSDLDLLYIEGLDSIDPAAMAADLKSSYVSILGRLDLGHLIDRKEEKECE</sequence>
<proteinExistence type="predicted"/>
<dbReference type="RefSeq" id="WP_176789084.1">
    <property type="nucleotide sequence ID" value="NZ_JABXWR010000001.1"/>
</dbReference>
<feature type="compositionally biased region" description="Low complexity" evidence="1">
    <location>
        <begin position="108"/>
        <end position="121"/>
    </location>
</feature>
<organism evidence="2 3">
    <name type="scientific">Methanofollis tationis</name>
    <dbReference type="NCBI Taxonomy" id="81417"/>
    <lineage>
        <taxon>Archaea</taxon>
        <taxon>Methanobacteriati</taxon>
        <taxon>Methanobacteriota</taxon>
        <taxon>Stenosarchaea group</taxon>
        <taxon>Methanomicrobia</taxon>
        <taxon>Methanomicrobiales</taxon>
        <taxon>Methanomicrobiaceae</taxon>
        <taxon>Methanofollis</taxon>
    </lineage>
</organism>
<name>A0A7K4HRK9_9EURY</name>
<feature type="region of interest" description="Disordered" evidence="1">
    <location>
        <begin position="258"/>
        <end position="281"/>
    </location>
</feature>
<dbReference type="AlphaFoldDB" id="A0A7K4HRK9"/>
<dbReference type="EMBL" id="JABXWR010000001">
    <property type="protein sequence ID" value="NVO67500.1"/>
    <property type="molecule type" value="Genomic_DNA"/>
</dbReference>